<dbReference type="EMBL" id="JBHSWH010000001">
    <property type="protein sequence ID" value="MFC6705841.1"/>
    <property type="molecule type" value="Genomic_DNA"/>
</dbReference>
<protein>
    <submittedName>
        <fullName evidence="2">Uncharacterized protein</fullName>
    </submittedName>
</protein>
<evidence type="ECO:0000313" key="2">
    <source>
        <dbReference type="EMBL" id="MFC6705841.1"/>
    </source>
</evidence>
<name>A0ABW2AGA5_9MICO</name>
<dbReference type="Proteomes" id="UP001596298">
    <property type="component" value="Unassembled WGS sequence"/>
</dbReference>
<accession>A0ABW2AGA5</accession>
<keyword evidence="1" id="KW-0812">Transmembrane</keyword>
<keyword evidence="1" id="KW-0472">Membrane</keyword>
<feature type="transmembrane region" description="Helical" evidence="1">
    <location>
        <begin position="26"/>
        <end position="47"/>
    </location>
</feature>
<proteinExistence type="predicted"/>
<evidence type="ECO:0000256" key="1">
    <source>
        <dbReference type="SAM" id="Phobius"/>
    </source>
</evidence>
<gene>
    <name evidence="2" type="ORF">ACFQDH_11330</name>
</gene>
<organism evidence="2 3">
    <name type="scientific">Flexivirga alba</name>
    <dbReference type="NCBI Taxonomy" id="702742"/>
    <lineage>
        <taxon>Bacteria</taxon>
        <taxon>Bacillati</taxon>
        <taxon>Actinomycetota</taxon>
        <taxon>Actinomycetes</taxon>
        <taxon>Micrococcales</taxon>
        <taxon>Dermacoccaceae</taxon>
        <taxon>Flexivirga</taxon>
    </lineage>
</organism>
<reference evidence="3" key="1">
    <citation type="journal article" date="2019" name="Int. J. Syst. Evol. Microbiol.">
        <title>The Global Catalogue of Microorganisms (GCM) 10K type strain sequencing project: providing services to taxonomists for standard genome sequencing and annotation.</title>
        <authorList>
            <consortium name="The Broad Institute Genomics Platform"/>
            <consortium name="The Broad Institute Genome Sequencing Center for Infectious Disease"/>
            <person name="Wu L."/>
            <person name="Ma J."/>
        </authorList>
    </citation>
    <scope>NUCLEOTIDE SEQUENCE [LARGE SCALE GENOMIC DNA]</scope>
    <source>
        <strain evidence="3">CCUG 58127</strain>
    </source>
</reference>
<keyword evidence="3" id="KW-1185">Reference proteome</keyword>
<sequence length="65" mass="7317">MHLIAYLSWPLAIVHSYALGTSNEPILRGITVVCAVIGVVGVGWRMFATHPDVEQRRISRLQEWT</sequence>
<dbReference type="RefSeq" id="WP_382401343.1">
    <property type="nucleotide sequence ID" value="NZ_JBHSWH010000001.1"/>
</dbReference>
<keyword evidence="1" id="KW-1133">Transmembrane helix</keyword>
<comment type="caution">
    <text evidence="2">The sequence shown here is derived from an EMBL/GenBank/DDBJ whole genome shotgun (WGS) entry which is preliminary data.</text>
</comment>
<evidence type="ECO:0000313" key="3">
    <source>
        <dbReference type="Proteomes" id="UP001596298"/>
    </source>
</evidence>